<evidence type="ECO:0000256" key="1">
    <source>
        <dbReference type="SAM" id="Phobius"/>
    </source>
</evidence>
<sequence>MPPLLVLFPPLFILYPVSYVLMLYRTLFPLRPAGTRVRVGGKLVKGYLVGTADEATEDATNLERLGDNNLPFCEDVVVWKSIAIFSSDPTRDVYNPFAAEGDPTKAKNGRLVALHLNEHGATAYDIVHDFTGELHPLGVGVHRTQPLLAVANLAATPSVEVFRLTIVNSKLRAEHLHTLTHPSLTTPNAVVPLSEDSVLVTNSFRFPAKSSKLLNTLEIFLAIPGGSVLCLSAKDKTVCDKVARGIALANGLAISEDGSVLAVAGCFTSNIHIYDVYPPLLSDGHDLSMAGRLRFRESIPAGFMVDNLRFVLTDTHHIFLACGHPSGLDFTACAKSHGTYLSGTRAVSVRVPKQGKRSWWNALFTRVDDRVTILFEDDGRMLGSGATACSTDNGSDIIVTGLFDRRGPIRSGNIDL</sequence>
<dbReference type="PANTHER" id="PTHR11799">
    <property type="entry name" value="PARAOXONASE"/>
    <property type="match status" value="1"/>
</dbReference>
<dbReference type="SUPFAM" id="SSF63829">
    <property type="entry name" value="Calcium-dependent phosphotriesterase"/>
    <property type="match status" value="1"/>
</dbReference>
<keyword evidence="1" id="KW-1133">Transmembrane helix</keyword>
<dbReference type="PANTHER" id="PTHR11799:SF30">
    <property type="entry name" value="SERUM PARAOXONASE_ARYLESTERASE 2"/>
    <property type="match status" value="1"/>
</dbReference>
<dbReference type="InterPro" id="IPR011042">
    <property type="entry name" value="6-blade_b-propeller_TolB-like"/>
</dbReference>
<proteinExistence type="predicted"/>
<protein>
    <recommendedName>
        <fullName evidence="4">Calcium-dependent phosphotriesterase</fullName>
    </recommendedName>
</protein>
<organism evidence="2 3">
    <name type="scientific">Cutaneotrichosporon spelunceum</name>
    <dbReference type="NCBI Taxonomy" id="1672016"/>
    <lineage>
        <taxon>Eukaryota</taxon>
        <taxon>Fungi</taxon>
        <taxon>Dikarya</taxon>
        <taxon>Basidiomycota</taxon>
        <taxon>Agaricomycotina</taxon>
        <taxon>Tremellomycetes</taxon>
        <taxon>Trichosporonales</taxon>
        <taxon>Trichosporonaceae</taxon>
        <taxon>Cutaneotrichosporon</taxon>
    </lineage>
</organism>
<name>A0AAD3YDF5_9TREE</name>
<dbReference type="Proteomes" id="UP001222932">
    <property type="component" value="Unassembled WGS sequence"/>
</dbReference>
<evidence type="ECO:0000313" key="2">
    <source>
        <dbReference type="EMBL" id="GMK59150.1"/>
    </source>
</evidence>
<keyword evidence="1" id="KW-0472">Membrane</keyword>
<feature type="transmembrane region" description="Helical" evidence="1">
    <location>
        <begin position="6"/>
        <end position="28"/>
    </location>
</feature>
<dbReference type="EMBL" id="BTCM01000007">
    <property type="protein sequence ID" value="GMK59150.1"/>
    <property type="molecule type" value="Genomic_DNA"/>
</dbReference>
<gene>
    <name evidence="2" type="ORF">CspeluHIS016_0701650</name>
</gene>
<dbReference type="InterPro" id="IPR051288">
    <property type="entry name" value="Serum_paraoxonase/arylesterase"/>
</dbReference>
<evidence type="ECO:0000313" key="3">
    <source>
        <dbReference type="Proteomes" id="UP001222932"/>
    </source>
</evidence>
<comment type="caution">
    <text evidence="2">The sequence shown here is derived from an EMBL/GenBank/DDBJ whole genome shotgun (WGS) entry which is preliminary data.</text>
</comment>
<evidence type="ECO:0008006" key="4">
    <source>
        <dbReference type="Google" id="ProtNLM"/>
    </source>
</evidence>
<keyword evidence="3" id="KW-1185">Reference proteome</keyword>
<reference evidence="2" key="1">
    <citation type="journal article" date="2023" name="BMC Genomics">
        <title>Chromosome-level genome assemblies of Cutaneotrichosporon spp. (Trichosporonales, Basidiomycota) reveal imbalanced evolution between nucleotide sequences and chromosome synteny.</title>
        <authorList>
            <person name="Kobayashi Y."/>
            <person name="Kayamori A."/>
            <person name="Aoki K."/>
            <person name="Shiwa Y."/>
            <person name="Matsutani M."/>
            <person name="Fujita N."/>
            <person name="Sugita T."/>
            <person name="Iwasaki W."/>
            <person name="Tanaka N."/>
            <person name="Takashima M."/>
        </authorList>
    </citation>
    <scope>NUCLEOTIDE SEQUENCE</scope>
    <source>
        <strain evidence="2">HIS016</strain>
    </source>
</reference>
<accession>A0AAD3YDF5</accession>
<dbReference type="Gene3D" id="2.120.10.30">
    <property type="entry name" value="TolB, C-terminal domain"/>
    <property type="match status" value="1"/>
</dbReference>
<reference evidence="2" key="2">
    <citation type="submission" date="2023-06" db="EMBL/GenBank/DDBJ databases">
        <authorList>
            <person name="Kobayashi Y."/>
            <person name="Kayamori A."/>
            <person name="Aoki K."/>
            <person name="Shiwa Y."/>
            <person name="Fujita N."/>
            <person name="Sugita T."/>
            <person name="Iwasaki W."/>
            <person name="Tanaka N."/>
            <person name="Takashima M."/>
        </authorList>
    </citation>
    <scope>NUCLEOTIDE SEQUENCE</scope>
    <source>
        <strain evidence="2">HIS016</strain>
    </source>
</reference>
<dbReference type="AlphaFoldDB" id="A0AAD3YDF5"/>
<keyword evidence="1" id="KW-0812">Transmembrane</keyword>